<dbReference type="GO" id="GO:0009166">
    <property type="term" value="P:nucleotide catabolic process"/>
    <property type="evidence" value="ECO:0007669"/>
    <property type="project" value="InterPro"/>
</dbReference>
<gene>
    <name evidence="3" type="ORF">H8Z83_15035</name>
</gene>
<keyword evidence="4" id="KW-1185">Reference proteome</keyword>
<dbReference type="Pfam" id="PF01476">
    <property type="entry name" value="LysM"/>
    <property type="match status" value="1"/>
</dbReference>
<dbReference type="InterPro" id="IPR018392">
    <property type="entry name" value="LysM"/>
</dbReference>
<evidence type="ECO:0000259" key="2">
    <source>
        <dbReference type="PROSITE" id="PS51782"/>
    </source>
</evidence>
<dbReference type="SUPFAM" id="SSF55816">
    <property type="entry name" value="5'-nucleotidase (syn. UDP-sugar hydrolase), C-terminal domain"/>
    <property type="match status" value="1"/>
</dbReference>
<evidence type="ECO:0000313" key="4">
    <source>
        <dbReference type="Proteomes" id="UP000620327"/>
    </source>
</evidence>
<dbReference type="Gene3D" id="3.90.780.10">
    <property type="entry name" value="5'-Nucleotidase, C-terminal domain"/>
    <property type="match status" value="1"/>
</dbReference>
<sequence>MKKLNRFISLALTLGLALSVMATSVSASKFVDAHGNEVELDDTLEAYSSVVLSGADNAARKAETNLGDLWTDALRWFAVSGKINAYFDEDDVTAGNTKVDVDADHIVALWNGGNLRADIAAGKFGAAELAAVLPYPNKVAVIYMSGAQLLEALEAAAQALPYGDASADACASFMQAAGLTYSVNADRAYDKGEAYGKYWFKANSVSRVTITDVNGKAFDPNATYAVITHNANFNGMDSSYVFKAAAEANEKSAITKAVVRDVVWMYISEELGNVVGDAYAAPQGRITVTATAAPAESAKPGQSATTTENGTYTVVSGDSLWKIASKVYGSGKLWSKIFSANPQIKNASMIYVGQTLTVPAK</sequence>
<dbReference type="RefSeq" id="WP_187015805.1">
    <property type="nucleotide sequence ID" value="NZ_JACOQI010000019.1"/>
</dbReference>
<dbReference type="InterPro" id="IPR036907">
    <property type="entry name" value="5'-Nucleotdase_C_sf"/>
</dbReference>
<dbReference type="PANTHER" id="PTHR11575">
    <property type="entry name" value="5'-NUCLEOTIDASE-RELATED"/>
    <property type="match status" value="1"/>
</dbReference>
<comment type="caution">
    <text evidence="3">The sequence shown here is derived from an EMBL/GenBank/DDBJ whole genome shotgun (WGS) entry which is preliminary data.</text>
</comment>
<dbReference type="PANTHER" id="PTHR11575:SF24">
    <property type="entry name" value="5'-NUCLEOTIDASE"/>
    <property type="match status" value="1"/>
</dbReference>
<name>A0A923MLW1_9FIRM</name>
<feature type="chain" id="PRO_5039722305" evidence="1">
    <location>
        <begin position="23"/>
        <end position="361"/>
    </location>
</feature>
<evidence type="ECO:0000313" key="3">
    <source>
        <dbReference type="EMBL" id="MBC5771614.1"/>
    </source>
</evidence>
<proteinExistence type="predicted"/>
<feature type="signal peptide" evidence="1">
    <location>
        <begin position="1"/>
        <end position="22"/>
    </location>
</feature>
<dbReference type="CDD" id="cd00118">
    <property type="entry name" value="LysM"/>
    <property type="match status" value="1"/>
</dbReference>
<evidence type="ECO:0000256" key="1">
    <source>
        <dbReference type="SAM" id="SignalP"/>
    </source>
</evidence>
<feature type="domain" description="LysM" evidence="2">
    <location>
        <begin position="310"/>
        <end position="358"/>
    </location>
</feature>
<dbReference type="InterPro" id="IPR036779">
    <property type="entry name" value="LysM_dom_sf"/>
</dbReference>
<dbReference type="AlphaFoldDB" id="A0A923MLW1"/>
<dbReference type="SUPFAM" id="SSF54106">
    <property type="entry name" value="LysM domain"/>
    <property type="match status" value="1"/>
</dbReference>
<reference evidence="3" key="1">
    <citation type="submission" date="2020-08" db="EMBL/GenBank/DDBJ databases">
        <title>Genome public.</title>
        <authorList>
            <person name="Liu C."/>
            <person name="Sun Q."/>
        </authorList>
    </citation>
    <scope>NUCLEOTIDE SEQUENCE</scope>
    <source>
        <strain evidence="3">BX15</strain>
    </source>
</reference>
<dbReference type="InterPro" id="IPR006179">
    <property type="entry name" value="5_nucleotidase/apyrase"/>
</dbReference>
<dbReference type="EMBL" id="JACOQI010000019">
    <property type="protein sequence ID" value="MBC5771614.1"/>
    <property type="molecule type" value="Genomic_DNA"/>
</dbReference>
<dbReference type="PROSITE" id="PS51782">
    <property type="entry name" value="LYSM"/>
    <property type="match status" value="1"/>
</dbReference>
<dbReference type="Gene3D" id="3.10.350.10">
    <property type="entry name" value="LysM domain"/>
    <property type="match status" value="1"/>
</dbReference>
<dbReference type="Pfam" id="PF02872">
    <property type="entry name" value="5_nucleotid_C"/>
    <property type="match status" value="1"/>
</dbReference>
<protein>
    <submittedName>
        <fullName evidence="3">5'-nucleotidase C-terminal domain-containing protein</fullName>
    </submittedName>
</protein>
<dbReference type="SMART" id="SM00257">
    <property type="entry name" value="LysM"/>
    <property type="match status" value="1"/>
</dbReference>
<dbReference type="InterPro" id="IPR008334">
    <property type="entry name" value="5'-Nucleotdase_C"/>
</dbReference>
<accession>A0A923MLW1</accession>
<keyword evidence="1" id="KW-0732">Signal</keyword>
<organism evidence="3 4">
    <name type="scientific">Dysosmobacter segnis</name>
    <dbReference type="NCBI Taxonomy" id="2763042"/>
    <lineage>
        <taxon>Bacteria</taxon>
        <taxon>Bacillati</taxon>
        <taxon>Bacillota</taxon>
        <taxon>Clostridia</taxon>
        <taxon>Eubacteriales</taxon>
        <taxon>Oscillospiraceae</taxon>
        <taxon>Dysosmobacter</taxon>
    </lineage>
</organism>
<dbReference type="GO" id="GO:0016787">
    <property type="term" value="F:hydrolase activity"/>
    <property type="evidence" value="ECO:0007669"/>
    <property type="project" value="InterPro"/>
</dbReference>
<dbReference type="Proteomes" id="UP000620327">
    <property type="component" value="Unassembled WGS sequence"/>
</dbReference>